<protein>
    <submittedName>
        <fullName evidence="2">Uncharacterized protein</fullName>
    </submittedName>
</protein>
<sequence>MIPTMNLSPSTTSTTLNTHLLHVGSWVDDKVLSTLTSDLRLPEIKAWTPQNYEPAGKKDAISHPSRFEAVRVPQENHRVLRLLQTNERNPGATPSRPNDGTRYSRKPMQRWETETGNEQSWHAVGEVAMRNASQASCQYKRSDPQGPRPDSRFQGLTNESKESLKLSDRSFSENKRLMIGH</sequence>
<accession>A0A8H7AE11</accession>
<proteinExistence type="predicted"/>
<dbReference type="Proteomes" id="UP000606974">
    <property type="component" value="Unassembled WGS sequence"/>
</dbReference>
<gene>
    <name evidence="2" type="ORF">GJ744_000992</name>
</gene>
<dbReference type="EMBL" id="JAACFV010000111">
    <property type="protein sequence ID" value="KAF7505371.1"/>
    <property type="molecule type" value="Genomic_DNA"/>
</dbReference>
<reference evidence="2" key="1">
    <citation type="submission" date="2020-02" db="EMBL/GenBank/DDBJ databases">
        <authorList>
            <person name="Palmer J.M."/>
        </authorList>
    </citation>
    <scope>NUCLEOTIDE SEQUENCE</scope>
    <source>
        <strain evidence="2">EPUS1.4</strain>
        <tissue evidence="2">Thallus</tissue>
    </source>
</reference>
<dbReference type="AlphaFoldDB" id="A0A8H7AE11"/>
<feature type="region of interest" description="Disordered" evidence="1">
    <location>
        <begin position="82"/>
        <end position="119"/>
    </location>
</feature>
<evidence type="ECO:0000313" key="3">
    <source>
        <dbReference type="Proteomes" id="UP000606974"/>
    </source>
</evidence>
<keyword evidence="3" id="KW-1185">Reference proteome</keyword>
<feature type="compositionally biased region" description="Basic and acidic residues" evidence="1">
    <location>
        <begin position="159"/>
        <end position="181"/>
    </location>
</feature>
<feature type="region of interest" description="Disordered" evidence="1">
    <location>
        <begin position="132"/>
        <end position="181"/>
    </location>
</feature>
<organism evidence="2 3">
    <name type="scientific">Endocarpon pusillum</name>
    <dbReference type="NCBI Taxonomy" id="364733"/>
    <lineage>
        <taxon>Eukaryota</taxon>
        <taxon>Fungi</taxon>
        <taxon>Dikarya</taxon>
        <taxon>Ascomycota</taxon>
        <taxon>Pezizomycotina</taxon>
        <taxon>Eurotiomycetes</taxon>
        <taxon>Chaetothyriomycetidae</taxon>
        <taxon>Verrucariales</taxon>
        <taxon>Verrucariaceae</taxon>
        <taxon>Endocarpon</taxon>
    </lineage>
</organism>
<comment type="caution">
    <text evidence="2">The sequence shown here is derived from an EMBL/GenBank/DDBJ whole genome shotgun (WGS) entry which is preliminary data.</text>
</comment>
<name>A0A8H7AE11_9EURO</name>
<evidence type="ECO:0000313" key="2">
    <source>
        <dbReference type="EMBL" id="KAF7505371.1"/>
    </source>
</evidence>
<evidence type="ECO:0000256" key="1">
    <source>
        <dbReference type="SAM" id="MobiDB-lite"/>
    </source>
</evidence>